<dbReference type="PANTHER" id="PTHR12546">
    <property type="entry name" value="FER-1-LIKE"/>
    <property type="match status" value="1"/>
</dbReference>
<dbReference type="SMART" id="SM00239">
    <property type="entry name" value="C2"/>
    <property type="match status" value="5"/>
</dbReference>
<sequence length="1800" mass="205656">MWNHPQFYNVIVEIVEVQNLVWPTDIALSSKKSASDAKLPNPLVEVTIKGDSYATESKEATSSCAFNKTFYFQQLLLNWDEFQRATVEIRVLHQGFFRQELIGMYTGSFEKIYGLPSHRLLKTLVPITIPERPSIPLGYIRLSIYVLGENDVVNPEDSYIYGSESYRGAISFTPSSLPVPELDITYYHLNFNVHLARSILLPDYTDLTHQEADGYSPNPFVRIVALDNALQTAVVKSSSSPVWNETLKFPVGLPCLDDRIVLELWDAQGGGDGPRLVAQTKLSLQDIFKNELTPTWLHFYGQTTGLRGNAINIKDIAMTAKVAEESGDHHQITSLVTSFQNSFGVLSMFDSKYTASYPCIAYLGRLLVSANLTRVANPTPIKIPCNPVDLPSVSPYLFWVDIYELSGLGLPADVYIELSLGSWCYWIIPNTKIKISDSFPLDTDIGRIPDQVFALPDIDMSADLLIRIFTRDESQDRAIFHSYIRISAHDMLKYGSERPKWYPLLSAAHYGIMIGQDLPYDQAVALAHIKHYGMLLGSFILRKKDTEYQYEEDYLNKYSINTTRPSRIQYNLRRWICRAYIFQAIRIPAVESTLPDPVVMVTLGGGTVLTEVIPKTVNPDWHEALVFDAALPDDLSVAQWLNIAILHEDIVLGSVAISPLYIGFMKKNRPEWFILQTPRIPECKARILCTFELIKLGDISSSIFSSVANIITDVKKEYSNKTGNSDVPLDDANWRAWYVPDATPTYIPCDIHLFLIGIRLRSQGDNGGSSLFSMGSSTKPLIQLEFGRDPEKPENRLWVEQASEPYQGDAGKYNYLQDFCLKCHIPASPIFQTYLEVRILEPITVFSGKYREFGTAYIHLNHHLPWIDEYNQRLLKNEFQYIPPNMATHKWLRNGKRFLSKYYKGPWKIWISDSANLSNYIPKTEFYSTSISPSSSLITLPDGNTIRNIHLNDDSALDFYSHSGYSNTNKTSSSTSRNEFIKNYCEDDNEDYINIEKNDFQHGDFFDIFYEPSNVFLIDNEQLLNRRSLLSGENFELNLKNIIQDFFFRNNLDMKNDTKLDTKSVNNNKIYKHNDLLPLDYLGMDRMPTMFYEAEEDALSKDPNLQIPIHDLEALNSCITSMESYVKPLYESTNNDELIPLKSENIYNEISKKINWGISPTKSNISASKKLFKQGDGLDWFFANKLQNTNNKELDFIDDDDYTLDNQDISDEQDELGQEYELELDMDDLPYDSVPIISANKFGEIEVVGFLKVYCRILSQSKFKNKQNKTSNLSNDGIILQTPKPKQLPLSKREYWRSSNDSSINYDILSNSINSEESISPMNKINCRRYSLSSINSNDLNIDHNQTNILPNIPTKITKSSDIKNNKNYYSDPLLEYLKKQIAEIPRLKIRAYILTGHGFVPPRIQNKNALTALSNIKSTKSEGSWYLNLKTGHDQIGNSSNGIFEINDSENCVQGFSPEFYKTYILDALLPTNALLSITVMYKNNNLNQSYGRTYIDIEDRFFHPRYQKILSNPNSILPIEIRQLYPFNDQWNYIPTNYPVGSLRCWFHILPPEISLLRPIYLLNPPTTEICQVRVAIYKLRNIPISELINTSGVTNILSFGGPAISLMVKGLMSPNSNSILEFDTDTHWNSYDGTATFNWRFVFNIPVPCQFPILRLQVWNRGLIVFGDALSECTLDLSNELMRSRKSYSCVKINRSWINLTHPARLNEKRGEMEIEISILPLSIAESKPVGIGRDEPNRDPYLPDVTDHRNYITTSAFGRGFFSATTNIKWGAKIFTWIITSIVIITILMLLIKLFK</sequence>
<dbReference type="InterPro" id="IPR037724">
    <property type="entry name" value="C2E_Ferlin"/>
</dbReference>
<evidence type="ECO:0000256" key="4">
    <source>
        <dbReference type="ARBA" id="ARBA00022989"/>
    </source>
</evidence>
<organism evidence="8 9">
    <name type="scientific">Cryptosporidium muris (strain RN66)</name>
    <dbReference type="NCBI Taxonomy" id="441375"/>
    <lineage>
        <taxon>Eukaryota</taxon>
        <taxon>Sar</taxon>
        <taxon>Alveolata</taxon>
        <taxon>Apicomplexa</taxon>
        <taxon>Conoidasida</taxon>
        <taxon>Coccidia</taxon>
        <taxon>Eucoccidiorida</taxon>
        <taxon>Eimeriorina</taxon>
        <taxon>Cryptosporidiidae</taxon>
        <taxon>Cryptosporidium</taxon>
    </lineage>
</organism>
<dbReference type="SUPFAM" id="SSF49562">
    <property type="entry name" value="C2 domain (Calcium/lipid-binding domain, CaLB)"/>
    <property type="match status" value="4"/>
</dbReference>
<protein>
    <submittedName>
        <fullName evidence="8">C2 domain-containing protein</fullName>
    </submittedName>
</protein>
<dbReference type="STRING" id="441375.B6AIJ8"/>
<dbReference type="VEuPathDB" id="CryptoDB:CMU_031800"/>
<dbReference type="InterPro" id="IPR035892">
    <property type="entry name" value="C2_domain_sf"/>
</dbReference>
<dbReference type="Gene3D" id="2.60.40.150">
    <property type="entry name" value="C2 domain"/>
    <property type="match status" value="4"/>
</dbReference>
<evidence type="ECO:0000256" key="2">
    <source>
        <dbReference type="ARBA" id="ARBA00022692"/>
    </source>
</evidence>
<dbReference type="Pfam" id="PF00168">
    <property type="entry name" value="C2"/>
    <property type="match status" value="3"/>
</dbReference>
<feature type="domain" description="C2" evidence="7">
    <location>
        <begin position="1"/>
        <end position="122"/>
    </location>
</feature>
<keyword evidence="4 6" id="KW-1133">Transmembrane helix</keyword>
<accession>B6AIJ8</accession>
<name>B6AIJ8_CRYMR</name>
<dbReference type="eggNOG" id="KOG1326">
    <property type="taxonomic scope" value="Eukaryota"/>
</dbReference>
<dbReference type="PANTHER" id="PTHR12546:SF33">
    <property type="entry name" value="SPERM VESICLE FUSION PROTEIN FER-1"/>
    <property type="match status" value="1"/>
</dbReference>
<evidence type="ECO:0000313" key="8">
    <source>
        <dbReference type="EMBL" id="EEA08039.1"/>
    </source>
</evidence>
<evidence type="ECO:0000259" key="7">
    <source>
        <dbReference type="PROSITE" id="PS50004"/>
    </source>
</evidence>
<dbReference type="InterPro" id="IPR037721">
    <property type="entry name" value="Ferlin"/>
</dbReference>
<evidence type="ECO:0000256" key="3">
    <source>
        <dbReference type="ARBA" id="ARBA00022737"/>
    </source>
</evidence>
<feature type="domain" description="C2" evidence="7">
    <location>
        <begin position="564"/>
        <end position="673"/>
    </location>
</feature>
<gene>
    <name evidence="8" type="ORF">CMU_031800</name>
</gene>
<dbReference type="EMBL" id="DS989736">
    <property type="protein sequence ID" value="EEA08039.1"/>
    <property type="molecule type" value="Genomic_DNA"/>
</dbReference>
<dbReference type="Proteomes" id="UP000001460">
    <property type="component" value="Unassembled WGS sequence"/>
</dbReference>
<comment type="subcellular location">
    <subcellularLocation>
        <location evidence="1">Membrane</location>
        <topology evidence="1">Single-pass membrane protein</topology>
    </subcellularLocation>
</comment>
<dbReference type="PROSITE" id="PS50004">
    <property type="entry name" value="C2"/>
    <property type="match status" value="3"/>
</dbReference>
<evidence type="ECO:0000256" key="5">
    <source>
        <dbReference type="ARBA" id="ARBA00023136"/>
    </source>
</evidence>
<dbReference type="OMA" id="RICFTIC"/>
<keyword evidence="5 6" id="KW-0472">Membrane</keyword>
<keyword evidence="2 6" id="KW-0812">Transmembrane</keyword>
<dbReference type="InterPro" id="IPR000008">
    <property type="entry name" value="C2_dom"/>
</dbReference>
<keyword evidence="3" id="KW-0677">Repeat</keyword>
<feature type="transmembrane region" description="Helical" evidence="6">
    <location>
        <begin position="1778"/>
        <end position="1799"/>
    </location>
</feature>
<keyword evidence="9" id="KW-1185">Reference proteome</keyword>
<dbReference type="CDD" id="cd04037">
    <property type="entry name" value="C2E_Ferlin"/>
    <property type="match status" value="1"/>
</dbReference>
<evidence type="ECO:0000313" key="9">
    <source>
        <dbReference type="Proteomes" id="UP000001460"/>
    </source>
</evidence>
<reference evidence="8" key="1">
    <citation type="submission" date="2008-06" db="EMBL/GenBank/DDBJ databases">
        <authorList>
            <person name="Lorenzi H."/>
            <person name="Inman J."/>
            <person name="Miller J."/>
            <person name="Schobel S."/>
            <person name="Amedeo P."/>
            <person name="Caler E.V."/>
            <person name="da Silva J."/>
        </authorList>
    </citation>
    <scope>NUCLEOTIDE SEQUENCE [LARGE SCALE GENOMIC DNA]</scope>
    <source>
        <strain evidence="8">RN66</strain>
    </source>
</reference>
<evidence type="ECO:0000256" key="6">
    <source>
        <dbReference type="SAM" id="Phobius"/>
    </source>
</evidence>
<dbReference type="RefSeq" id="XP_002142388.1">
    <property type="nucleotide sequence ID" value="XM_002142352.1"/>
</dbReference>
<proteinExistence type="predicted"/>
<dbReference type="GO" id="GO:0016020">
    <property type="term" value="C:membrane"/>
    <property type="evidence" value="ECO:0007669"/>
    <property type="project" value="UniProtKB-SubCell"/>
</dbReference>
<dbReference type="OrthoDB" id="270970at2759"/>
<dbReference type="GO" id="GO:0007009">
    <property type="term" value="P:plasma membrane organization"/>
    <property type="evidence" value="ECO:0007669"/>
    <property type="project" value="TreeGrafter"/>
</dbReference>
<dbReference type="GeneID" id="6997504"/>
<evidence type="ECO:0000256" key="1">
    <source>
        <dbReference type="ARBA" id="ARBA00004167"/>
    </source>
</evidence>
<feature type="domain" description="C2" evidence="7">
    <location>
        <begin position="166"/>
        <end position="297"/>
    </location>
</feature>